<dbReference type="InterPro" id="IPR058792">
    <property type="entry name" value="Beta-barrel_RND_2"/>
</dbReference>
<evidence type="ECO:0000259" key="8">
    <source>
        <dbReference type="Pfam" id="PF25954"/>
    </source>
</evidence>
<evidence type="ECO:0000313" key="10">
    <source>
        <dbReference type="Proteomes" id="UP001597375"/>
    </source>
</evidence>
<feature type="domain" description="Multidrug resistance protein MdtA-like barrel-sandwich hybrid" evidence="7">
    <location>
        <begin position="80"/>
        <end position="234"/>
    </location>
</feature>
<keyword evidence="3 4" id="KW-0175">Coiled coil</keyword>
<keyword evidence="6" id="KW-1133">Transmembrane helix</keyword>
<dbReference type="RefSeq" id="WP_386820890.1">
    <property type="nucleotide sequence ID" value="NZ_JBHUIT010000031.1"/>
</dbReference>
<proteinExistence type="inferred from homology"/>
<comment type="caution">
    <text evidence="9">The sequence shown here is derived from an EMBL/GenBank/DDBJ whole genome shotgun (WGS) entry which is preliminary data.</text>
</comment>
<evidence type="ECO:0000256" key="4">
    <source>
        <dbReference type="SAM" id="Coils"/>
    </source>
</evidence>
<dbReference type="Gene3D" id="2.40.420.20">
    <property type="match status" value="1"/>
</dbReference>
<organism evidence="9 10">
    <name type="scientific">Luteolibacter algae</name>
    <dbReference type="NCBI Taxonomy" id="454151"/>
    <lineage>
        <taxon>Bacteria</taxon>
        <taxon>Pseudomonadati</taxon>
        <taxon>Verrucomicrobiota</taxon>
        <taxon>Verrucomicrobiia</taxon>
        <taxon>Verrucomicrobiales</taxon>
        <taxon>Verrucomicrobiaceae</taxon>
        <taxon>Luteolibacter</taxon>
    </lineage>
</organism>
<dbReference type="InterPro" id="IPR050465">
    <property type="entry name" value="UPF0194_transport"/>
</dbReference>
<keyword evidence="10" id="KW-1185">Reference proteome</keyword>
<dbReference type="PANTHER" id="PTHR32347">
    <property type="entry name" value="EFFLUX SYSTEM COMPONENT YKNX-RELATED"/>
    <property type="match status" value="1"/>
</dbReference>
<feature type="coiled-coil region" evidence="4">
    <location>
        <begin position="166"/>
        <end position="203"/>
    </location>
</feature>
<dbReference type="InterPro" id="IPR006143">
    <property type="entry name" value="RND_pump_MFP"/>
</dbReference>
<feature type="compositionally biased region" description="Basic and acidic residues" evidence="5">
    <location>
        <begin position="378"/>
        <end position="397"/>
    </location>
</feature>
<dbReference type="InterPro" id="IPR058625">
    <property type="entry name" value="MdtA-like_BSH"/>
</dbReference>
<dbReference type="Proteomes" id="UP001597375">
    <property type="component" value="Unassembled WGS sequence"/>
</dbReference>
<evidence type="ECO:0000256" key="5">
    <source>
        <dbReference type="SAM" id="MobiDB-lite"/>
    </source>
</evidence>
<dbReference type="Gene3D" id="2.40.50.100">
    <property type="match status" value="1"/>
</dbReference>
<evidence type="ECO:0000259" key="7">
    <source>
        <dbReference type="Pfam" id="PF25917"/>
    </source>
</evidence>
<keyword evidence="6" id="KW-0472">Membrane</keyword>
<feature type="domain" description="CusB-like beta-barrel" evidence="8">
    <location>
        <begin position="251"/>
        <end position="323"/>
    </location>
</feature>
<evidence type="ECO:0000256" key="3">
    <source>
        <dbReference type="ARBA" id="ARBA00023054"/>
    </source>
</evidence>
<evidence type="ECO:0000256" key="1">
    <source>
        <dbReference type="ARBA" id="ARBA00004196"/>
    </source>
</evidence>
<gene>
    <name evidence="9" type="ORF">ACFSSA_12895</name>
</gene>
<dbReference type="Gene3D" id="1.10.287.470">
    <property type="entry name" value="Helix hairpin bin"/>
    <property type="match status" value="1"/>
</dbReference>
<sequence length="431" mass="46155">MSKAAVNNDLSSIITRAGRPHPVRRIIIILCAVAILVAAWMWWQKREAQTQTGPTFVTAKLEKGDLNLTITTTGTIQPTNEVTIGSEVSGTAREVNVDSNDRVKKGQQLAKLDTTTLEQALERSRASLRSAKASVSQAAATVKESEATLTRFRELQELSGGKTPSRADMENAIATLDRSKADLESAQAMVSEAEADLKTKESDLKKAIIVSPVDGIVLTRSIEVGQTVAAQFAAPELFIIAEDLSKMDLLVNIAEADIGGVKADQNATFTVDAWPQRTYTAEVKKVSFGALITENVVTYETELAVSNEDLTLRPGMTATAEIAISEARDVLVVPNAALRFDPAAAAPKQAPSEKKSFVQSLTPGPPRRSRSGGNPSGEESHPKRGDSQKIFILKDGKPFPVPVKTGITDGRNTEISGRGLEEGVEVIISAN</sequence>
<dbReference type="SUPFAM" id="SSF111369">
    <property type="entry name" value="HlyD-like secretion proteins"/>
    <property type="match status" value="1"/>
</dbReference>
<dbReference type="NCBIfam" id="TIGR01730">
    <property type="entry name" value="RND_mfp"/>
    <property type="match status" value="1"/>
</dbReference>
<keyword evidence="6" id="KW-0812">Transmembrane</keyword>
<dbReference type="PANTHER" id="PTHR32347:SF14">
    <property type="entry name" value="EFFLUX SYSTEM COMPONENT YKNX-RELATED"/>
    <property type="match status" value="1"/>
</dbReference>
<dbReference type="Pfam" id="PF25917">
    <property type="entry name" value="BSH_RND"/>
    <property type="match status" value="1"/>
</dbReference>
<comment type="similarity">
    <text evidence="2">Belongs to the membrane fusion protein (MFP) (TC 8.A.1) family.</text>
</comment>
<dbReference type="Gene3D" id="2.40.30.170">
    <property type="match status" value="1"/>
</dbReference>
<evidence type="ECO:0000256" key="6">
    <source>
        <dbReference type="SAM" id="Phobius"/>
    </source>
</evidence>
<accession>A0ABW5D902</accession>
<evidence type="ECO:0000256" key="2">
    <source>
        <dbReference type="ARBA" id="ARBA00009477"/>
    </source>
</evidence>
<reference evidence="10" key="1">
    <citation type="journal article" date="2019" name="Int. J. Syst. Evol. Microbiol.">
        <title>The Global Catalogue of Microorganisms (GCM) 10K type strain sequencing project: providing services to taxonomists for standard genome sequencing and annotation.</title>
        <authorList>
            <consortium name="The Broad Institute Genomics Platform"/>
            <consortium name="The Broad Institute Genome Sequencing Center for Infectious Disease"/>
            <person name="Wu L."/>
            <person name="Ma J."/>
        </authorList>
    </citation>
    <scope>NUCLEOTIDE SEQUENCE [LARGE SCALE GENOMIC DNA]</scope>
    <source>
        <strain evidence="10">CGMCC 4.7106</strain>
    </source>
</reference>
<dbReference type="EMBL" id="JBHUIT010000031">
    <property type="protein sequence ID" value="MFD2257573.1"/>
    <property type="molecule type" value="Genomic_DNA"/>
</dbReference>
<name>A0ABW5D902_9BACT</name>
<comment type="subcellular location">
    <subcellularLocation>
        <location evidence="1">Cell envelope</location>
    </subcellularLocation>
</comment>
<protein>
    <submittedName>
        <fullName evidence="9">Efflux RND transporter periplasmic adaptor subunit</fullName>
    </submittedName>
</protein>
<feature type="region of interest" description="Disordered" evidence="5">
    <location>
        <begin position="344"/>
        <end position="415"/>
    </location>
</feature>
<evidence type="ECO:0000313" key="9">
    <source>
        <dbReference type="EMBL" id="MFD2257573.1"/>
    </source>
</evidence>
<feature type="transmembrane region" description="Helical" evidence="6">
    <location>
        <begin position="26"/>
        <end position="43"/>
    </location>
</feature>
<dbReference type="Pfam" id="PF25954">
    <property type="entry name" value="Beta-barrel_RND_2"/>
    <property type="match status" value="1"/>
</dbReference>